<comment type="subunit">
    <text evidence="9 10">Homodimer. Probably interacts with PlsY.</text>
</comment>
<dbReference type="SUPFAM" id="SSF53659">
    <property type="entry name" value="Isocitrate/Isopropylmalate dehydrogenase-like"/>
    <property type="match status" value="1"/>
</dbReference>
<comment type="function">
    <text evidence="10">Catalyzes the reversible formation of acyl-phosphate (acyl-PO(4)) from acyl-[acyl-carrier-protein] (acyl-ACP). This enzyme utilizes acyl-ACP as fatty acyl donor, but not acyl-CoA.</text>
</comment>
<comment type="catalytic activity">
    <reaction evidence="1 10">
        <text>a fatty acyl-[ACP] + phosphate = an acyl phosphate + holo-[ACP]</text>
        <dbReference type="Rhea" id="RHEA:42292"/>
        <dbReference type="Rhea" id="RHEA-COMP:9685"/>
        <dbReference type="Rhea" id="RHEA-COMP:14125"/>
        <dbReference type="ChEBI" id="CHEBI:43474"/>
        <dbReference type="ChEBI" id="CHEBI:59918"/>
        <dbReference type="ChEBI" id="CHEBI:64479"/>
        <dbReference type="ChEBI" id="CHEBI:138651"/>
        <dbReference type="EC" id="2.3.1.274"/>
    </reaction>
</comment>
<dbReference type="NCBIfam" id="TIGR00182">
    <property type="entry name" value="plsX"/>
    <property type="match status" value="1"/>
</dbReference>
<keyword evidence="12" id="KW-1185">Reference proteome</keyword>
<dbReference type="HAMAP" id="MF_00019">
    <property type="entry name" value="PlsX"/>
    <property type="match status" value="1"/>
</dbReference>
<evidence type="ECO:0000313" key="11">
    <source>
        <dbReference type="EMBL" id="KXB33885.1"/>
    </source>
</evidence>
<evidence type="ECO:0000256" key="4">
    <source>
        <dbReference type="ARBA" id="ARBA00022679"/>
    </source>
</evidence>
<dbReference type="InterPro" id="IPR003664">
    <property type="entry name" value="FA_synthesis"/>
</dbReference>
<comment type="caution">
    <text evidence="11">The sequence shown here is derived from an EMBL/GenBank/DDBJ whole genome shotgun (WGS) entry which is preliminary data.</text>
</comment>
<dbReference type="PANTHER" id="PTHR30100:SF1">
    <property type="entry name" value="PHOSPHATE ACYLTRANSFERASE"/>
    <property type="match status" value="1"/>
</dbReference>
<evidence type="ECO:0000256" key="3">
    <source>
        <dbReference type="ARBA" id="ARBA00022516"/>
    </source>
</evidence>
<dbReference type="PATRIC" id="fig|1393034.3.peg.1083"/>
<evidence type="ECO:0000256" key="6">
    <source>
        <dbReference type="ARBA" id="ARBA00023209"/>
    </source>
</evidence>
<keyword evidence="7 10" id="KW-1208">Phospholipid metabolism</keyword>
<keyword evidence="4 10" id="KW-0808">Transferase</keyword>
<dbReference type="STRING" id="1393034.HMPREF3192_01115"/>
<dbReference type="UniPathway" id="UPA00085"/>
<dbReference type="Gene3D" id="3.40.718.10">
    <property type="entry name" value="Isopropylmalate Dehydrogenase"/>
    <property type="match status" value="1"/>
</dbReference>
<reference evidence="12" key="1">
    <citation type="submission" date="2016-01" db="EMBL/GenBank/DDBJ databases">
        <authorList>
            <person name="Mitreva M."/>
            <person name="Pepin K.H."/>
            <person name="Mihindukulasuriya K.A."/>
            <person name="Fulton R."/>
            <person name="Fronick C."/>
            <person name="O'Laughlin M."/>
            <person name="Miner T."/>
            <person name="Herter B."/>
            <person name="Rosa B.A."/>
            <person name="Cordes M."/>
            <person name="Tomlinson C."/>
            <person name="Wollam A."/>
            <person name="Palsikar V.B."/>
            <person name="Mardis E.R."/>
            <person name="Wilson R.K."/>
        </authorList>
    </citation>
    <scope>NUCLEOTIDE SEQUENCE [LARGE SCALE GENOMIC DNA]</scope>
    <source>
        <strain evidence="12">DNF00019</strain>
    </source>
</reference>
<proteinExistence type="inferred from homology"/>
<dbReference type="Pfam" id="PF02504">
    <property type="entry name" value="FA_synthesis"/>
    <property type="match status" value="1"/>
</dbReference>
<keyword evidence="3 10" id="KW-0444">Lipid biosynthesis</keyword>
<dbReference type="GO" id="GO:0008654">
    <property type="term" value="P:phospholipid biosynthetic process"/>
    <property type="evidence" value="ECO:0007669"/>
    <property type="project" value="UniProtKB-KW"/>
</dbReference>
<comment type="subcellular location">
    <subcellularLocation>
        <location evidence="10">Cytoplasm</location>
    </subcellularLocation>
    <text evidence="10">Associated with the membrane possibly through PlsY.</text>
</comment>
<dbReference type="AlphaFoldDB" id="A0A133XSG3"/>
<comment type="similarity">
    <text evidence="10">Belongs to the PlsX family.</text>
</comment>
<dbReference type="Proteomes" id="UP000070675">
    <property type="component" value="Unassembled WGS sequence"/>
</dbReference>
<dbReference type="EC" id="2.3.1.274" evidence="8 10"/>
<evidence type="ECO:0000313" key="12">
    <source>
        <dbReference type="Proteomes" id="UP000070675"/>
    </source>
</evidence>
<evidence type="ECO:0000256" key="7">
    <source>
        <dbReference type="ARBA" id="ARBA00023264"/>
    </source>
</evidence>
<keyword evidence="6 10" id="KW-0594">Phospholipid biosynthesis</keyword>
<dbReference type="PIRSF" id="PIRSF002465">
    <property type="entry name" value="Phsphlp_syn_PlsX"/>
    <property type="match status" value="1"/>
</dbReference>
<protein>
    <recommendedName>
        <fullName evidence="8 10">Phosphate acyltransferase</fullName>
        <ecNumber evidence="8 10">2.3.1.274</ecNumber>
    </recommendedName>
    <alternativeName>
        <fullName evidence="10">Acyl-ACP phosphotransacylase</fullName>
    </alternativeName>
    <alternativeName>
        <fullName evidence="10">Acyl-[acyl-carrier-protein]--phosphate acyltransferase</fullName>
    </alternativeName>
    <alternativeName>
        <fullName evidence="10">Phosphate-acyl-ACP acyltransferase</fullName>
    </alternativeName>
</protein>
<comment type="pathway">
    <text evidence="10">Lipid metabolism; phospholipid metabolism.</text>
</comment>
<gene>
    <name evidence="10" type="primary">plsX</name>
    <name evidence="11" type="ORF">HMPREF3192_01115</name>
</gene>
<evidence type="ECO:0000256" key="5">
    <source>
        <dbReference type="ARBA" id="ARBA00023098"/>
    </source>
</evidence>
<organism evidence="11 12">
    <name type="scientific">Atopobium deltae</name>
    <dbReference type="NCBI Taxonomy" id="1393034"/>
    <lineage>
        <taxon>Bacteria</taxon>
        <taxon>Bacillati</taxon>
        <taxon>Actinomycetota</taxon>
        <taxon>Coriobacteriia</taxon>
        <taxon>Coriobacteriales</taxon>
        <taxon>Atopobiaceae</taxon>
        <taxon>Atopobium</taxon>
    </lineage>
</organism>
<name>A0A133XSG3_9ACTN</name>
<evidence type="ECO:0000256" key="10">
    <source>
        <dbReference type="HAMAP-Rule" id="MF_00019"/>
    </source>
</evidence>
<dbReference type="GO" id="GO:0043811">
    <property type="term" value="F:phosphate:acyl-[acyl carrier protein] acyltransferase activity"/>
    <property type="evidence" value="ECO:0007669"/>
    <property type="project" value="UniProtKB-UniRule"/>
</dbReference>
<accession>A0A133XSG3</accession>
<evidence type="ECO:0000256" key="9">
    <source>
        <dbReference type="ARBA" id="ARBA00046608"/>
    </source>
</evidence>
<dbReference type="GO" id="GO:0005737">
    <property type="term" value="C:cytoplasm"/>
    <property type="evidence" value="ECO:0007669"/>
    <property type="project" value="UniProtKB-SubCell"/>
</dbReference>
<sequence>MRACNDWIFMISVCVDAMGGDEKPEVVLQGIERALAQDQDLCVVVAGEREAIADFCATHERTRALFTTEVIEMDEHPAQAVRDKKDSSIVRGCMAVKEGQADGFFSAGSTGAIFAASTFTIGRIRGIKRPCIAGILPGRDGHQTIMLDLGANADVRPDMIVQFAHMGIAFARAALNKESLRIALLSNGTEDTKGSTAMQAFFAALQEAQAQFATSNAQFVGNCEGNDILTGDYDLIVTDGLTGNIALKTMEGTAKYIMHALKRSTEASLRAKLGTGLLLPSFKAIATSLSGDKNGGAVLLGLKAPVLIGHGATSSEAVMNGTLAVVRCIRTDLCAKIAKDIS</sequence>
<dbReference type="EMBL" id="LSCR01000029">
    <property type="protein sequence ID" value="KXB33885.1"/>
    <property type="molecule type" value="Genomic_DNA"/>
</dbReference>
<keyword evidence="5 10" id="KW-0443">Lipid metabolism</keyword>
<dbReference type="InterPro" id="IPR012281">
    <property type="entry name" value="Phospholipid_synth_PlsX-like"/>
</dbReference>
<dbReference type="GO" id="GO:0006633">
    <property type="term" value="P:fatty acid biosynthetic process"/>
    <property type="evidence" value="ECO:0007669"/>
    <property type="project" value="UniProtKB-UniRule"/>
</dbReference>
<dbReference type="PANTHER" id="PTHR30100">
    <property type="entry name" value="FATTY ACID/PHOSPHOLIPID SYNTHESIS PROTEIN PLSX"/>
    <property type="match status" value="1"/>
</dbReference>
<evidence type="ECO:0000256" key="8">
    <source>
        <dbReference type="ARBA" id="ARBA00024069"/>
    </source>
</evidence>
<keyword evidence="2 10" id="KW-0963">Cytoplasm</keyword>
<evidence type="ECO:0000256" key="2">
    <source>
        <dbReference type="ARBA" id="ARBA00022490"/>
    </source>
</evidence>
<evidence type="ECO:0000256" key="1">
    <source>
        <dbReference type="ARBA" id="ARBA00001232"/>
    </source>
</evidence>